<dbReference type="PROSITE" id="PS01149">
    <property type="entry name" value="PSI_RSU"/>
    <property type="match status" value="1"/>
</dbReference>
<accession>A0A3D4V8Q5</accession>
<dbReference type="InterPro" id="IPR020094">
    <property type="entry name" value="TruA/RsuA/RluB/E/F_N"/>
</dbReference>
<organism evidence="7 8">
    <name type="scientific">Gemmatimonas aurantiaca</name>
    <dbReference type="NCBI Taxonomy" id="173480"/>
    <lineage>
        <taxon>Bacteria</taxon>
        <taxon>Pseudomonadati</taxon>
        <taxon>Gemmatimonadota</taxon>
        <taxon>Gemmatimonadia</taxon>
        <taxon>Gemmatimonadales</taxon>
        <taxon>Gemmatimonadaceae</taxon>
        <taxon>Gemmatimonas</taxon>
    </lineage>
</organism>
<comment type="caution">
    <text evidence="7">The sequence shown here is derived from an EMBL/GenBank/DDBJ whole genome shotgun (WGS) entry which is preliminary data.</text>
</comment>
<evidence type="ECO:0000313" key="8">
    <source>
        <dbReference type="Proteomes" id="UP000264071"/>
    </source>
</evidence>
<dbReference type="GO" id="GO:0001522">
    <property type="term" value="P:pseudouridine synthesis"/>
    <property type="evidence" value="ECO:0007669"/>
    <property type="project" value="InterPro"/>
</dbReference>
<keyword evidence="2 4" id="KW-0694">RNA-binding</keyword>
<dbReference type="CDD" id="cd02553">
    <property type="entry name" value="PseudoU_synth_RsuA"/>
    <property type="match status" value="1"/>
</dbReference>
<dbReference type="AlphaFoldDB" id="A0A3D4V8Q5"/>
<dbReference type="InterPro" id="IPR042092">
    <property type="entry name" value="PsdUridine_s_RsuA/RluB/E/F_cat"/>
</dbReference>
<evidence type="ECO:0000256" key="3">
    <source>
        <dbReference type="ARBA" id="ARBA00023235"/>
    </source>
</evidence>
<evidence type="ECO:0000256" key="2">
    <source>
        <dbReference type="ARBA" id="ARBA00022884"/>
    </source>
</evidence>
<dbReference type="InterPro" id="IPR018496">
    <property type="entry name" value="PsdUridine_synth_RsuA/RluB_CS"/>
</dbReference>
<dbReference type="InterPro" id="IPR006145">
    <property type="entry name" value="PsdUridine_synth_RsuA/RluA"/>
</dbReference>
<dbReference type="PANTHER" id="PTHR47683:SF4">
    <property type="entry name" value="PSEUDOURIDINE SYNTHASE"/>
    <property type="match status" value="1"/>
</dbReference>
<evidence type="ECO:0000259" key="6">
    <source>
        <dbReference type="Pfam" id="PF00849"/>
    </source>
</evidence>
<dbReference type="SUPFAM" id="SSF55174">
    <property type="entry name" value="Alpha-L RNA-binding motif"/>
    <property type="match status" value="1"/>
</dbReference>
<evidence type="ECO:0000313" key="7">
    <source>
        <dbReference type="EMBL" id="HCT57481.1"/>
    </source>
</evidence>
<dbReference type="Gene3D" id="3.30.70.580">
    <property type="entry name" value="Pseudouridine synthase I, catalytic domain, N-terminal subdomain"/>
    <property type="match status" value="1"/>
</dbReference>
<feature type="domain" description="Pseudouridine synthase RsuA/RluA-like" evidence="6">
    <location>
        <begin position="60"/>
        <end position="193"/>
    </location>
</feature>
<dbReference type="OMA" id="QGKYHQV"/>
<evidence type="ECO:0000256" key="5">
    <source>
        <dbReference type="RuleBase" id="RU003887"/>
    </source>
</evidence>
<dbReference type="GO" id="GO:0006364">
    <property type="term" value="P:rRNA processing"/>
    <property type="evidence" value="ECO:0007669"/>
    <property type="project" value="UniProtKB-ARBA"/>
</dbReference>
<protein>
    <recommendedName>
        <fullName evidence="5">Pseudouridine synthase</fullName>
        <ecNumber evidence="5">5.4.99.-</ecNumber>
    </recommendedName>
</protein>
<dbReference type="InterPro" id="IPR036986">
    <property type="entry name" value="S4_RNA-bd_sf"/>
</dbReference>
<dbReference type="Gene3D" id="3.10.290.10">
    <property type="entry name" value="RNA-binding S4 domain"/>
    <property type="match status" value="1"/>
</dbReference>
<dbReference type="EMBL" id="DPIY01000009">
    <property type="protein sequence ID" value="HCT57481.1"/>
    <property type="molecule type" value="Genomic_DNA"/>
</dbReference>
<keyword evidence="3 5" id="KW-0413">Isomerase</keyword>
<dbReference type="PROSITE" id="PS50889">
    <property type="entry name" value="S4"/>
    <property type="match status" value="1"/>
</dbReference>
<dbReference type="Pfam" id="PF00849">
    <property type="entry name" value="PseudoU_synth_2"/>
    <property type="match status" value="1"/>
</dbReference>
<dbReference type="PANTHER" id="PTHR47683">
    <property type="entry name" value="PSEUDOURIDINE SYNTHASE FAMILY PROTEIN-RELATED"/>
    <property type="match status" value="1"/>
</dbReference>
<dbReference type="InterPro" id="IPR050343">
    <property type="entry name" value="RsuA_PseudoU_synthase"/>
</dbReference>
<gene>
    <name evidence="7" type="ORF">DGD08_09795</name>
</gene>
<dbReference type="GO" id="GO:0140098">
    <property type="term" value="F:catalytic activity, acting on RNA"/>
    <property type="evidence" value="ECO:0007669"/>
    <property type="project" value="UniProtKB-ARBA"/>
</dbReference>
<dbReference type="Gene3D" id="3.30.70.1560">
    <property type="entry name" value="Alpha-L RNA-binding motif"/>
    <property type="match status" value="1"/>
</dbReference>
<dbReference type="GO" id="GO:0003723">
    <property type="term" value="F:RNA binding"/>
    <property type="evidence" value="ECO:0007669"/>
    <property type="project" value="UniProtKB-KW"/>
</dbReference>
<dbReference type="InterPro" id="IPR020103">
    <property type="entry name" value="PsdUridine_synth_cat_dom_sf"/>
</dbReference>
<dbReference type="SUPFAM" id="SSF55120">
    <property type="entry name" value="Pseudouridine synthase"/>
    <property type="match status" value="1"/>
</dbReference>
<proteinExistence type="inferred from homology"/>
<evidence type="ECO:0000256" key="1">
    <source>
        <dbReference type="ARBA" id="ARBA00008348"/>
    </source>
</evidence>
<dbReference type="InterPro" id="IPR000748">
    <property type="entry name" value="PsdUridine_synth_RsuA/RluB/E/F"/>
</dbReference>
<dbReference type="EC" id="5.4.99.-" evidence="5"/>
<name>A0A3D4V8Q5_9BACT</name>
<evidence type="ECO:0000256" key="4">
    <source>
        <dbReference type="PROSITE-ProRule" id="PRU00182"/>
    </source>
</evidence>
<sequence>MLLSRYLARLGYGSRKQVDILIRQHRVTTRDGVALRDGECPPHDTLAVDGEPLDPPEGAVVLLHKPLGYVCSTNDRPPIVYELLPSRFLSRSPVMATVGRLDADTSGLLLLTDDGALNHRITSPRTHVPKTYRVTLAESLHGDEAAQFASGTLMLKGEDAPLRPATLFVHDARTVDLSLVEGRYHQVRRMFAATGNHVVTLQRIALGSLTLEGLAEGEWRVLSAAEVETLRLAARRSGGEAPDAG</sequence>
<reference evidence="7 8" key="1">
    <citation type="journal article" date="2018" name="Nat. Biotechnol.">
        <title>A standardized bacterial taxonomy based on genome phylogeny substantially revises the tree of life.</title>
        <authorList>
            <person name="Parks D.H."/>
            <person name="Chuvochina M."/>
            <person name="Waite D.W."/>
            <person name="Rinke C."/>
            <person name="Skarshewski A."/>
            <person name="Chaumeil P.A."/>
            <person name="Hugenholtz P."/>
        </authorList>
    </citation>
    <scope>NUCLEOTIDE SEQUENCE [LARGE SCALE GENOMIC DNA]</scope>
    <source>
        <strain evidence="7">UBA8844</strain>
    </source>
</reference>
<dbReference type="Proteomes" id="UP000264071">
    <property type="component" value="Unassembled WGS sequence"/>
</dbReference>
<dbReference type="NCBIfam" id="TIGR00093">
    <property type="entry name" value="pseudouridine synthase"/>
    <property type="match status" value="1"/>
</dbReference>
<dbReference type="GO" id="GO:0009982">
    <property type="term" value="F:pseudouridine synthase activity"/>
    <property type="evidence" value="ECO:0007669"/>
    <property type="project" value="InterPro"/>
</dbReference>
<comment type="similarity">
    <text evidence="1 5">Belongs to the pseudouridine synthase RsuA family.</text>
</comment>